<dbReference type="OrthoDB" id="6384455at2"/>
<evidence type="ECO:0000259" key="1">
    <source>
        <dbReference type="Pfam" id="PF14238"/>
    </source>
</evidence>
<keyword evidence="3" id="KW-1185">Reference proteome</keyword>
<dbReference type="InterPro" id="IPR025641">
    <property type="entry name" value="DUF4340"/>
</dbReference>
<reference evidence="3" key="1">
    <citation type="submission" date="2018-08" db="EMBL/GenBank/DDBJ databases">
        <authorList>
            <person name="Zhang J."/>
            <person name="Du Z.-J."/>
        </authorList>
    </citation>
    <scope>NUCLEOTIDE SEQUENCE [LARGE SCALE GENOMIC DNA]</scope>
    <source>
        <strain evidence="3">KCTC 52655</strain>
    </source>
</reference>
<evidence type="ECO:0000313" key="2">
    <source>
        <dbReference type="EMBL" id="RDV29295.1"/>
    </source>
</evidence>
<dbReference type="Pfam" id="PF14238">
    <property type="entry name" value="DUF4340"/>
    <property type="match status" value="1"/>
</dbReference>
<feature type="domain" description="DUF4340" evidence="1">
    <location>
        <begin position="86"/>
        <end position="262"/>
    </location>
</feature>
<organism evidence="2 3">
    <name type="scientific">Alteromonas aestuariivivens</name>
    <dbReference type="NCBI Taxonomy" id="1938339"/>
    <lineage>
        <taxon>Bacteria</taxon>
        <taxon>Pseudomonadati</taxon>
        <taxon>Pseudomonadota</taxon>
        <taxon>Gammaproteobacteria</taxon>
        <taxon>Alteromonadales</taxon>
        <taxon>Alteromonadaceae</taxon>
        <taxon>Alteromonas/Salinimonas group</taxon>
        <taxon>Alteromonas</taxon>
    </lineage>
</organism>
<accession>A0A3D8MEP4</accession>
<dbReference type="RefSeq" id="WP_115591585.1">
    <property type="nucleotide sequence ID" value="NZ_QRHA01000001.1"/>
</dbReference>
<sequence>MSVRVLVLTGLVTATVGAGFWLNSGGHDSARSLTGSNATVQANAQQLLLEGLAPQALNIDQIRIENAAGTLFSARREGERWLATHLDTQRTFPVDIAPLSDLVSELSEAHILEYKTRKPENYARLGVESLAQDDAQSVKISLSAGDSEWQVLLGNVASNGLGNYARLPDSAVSCLLDGVITVPDSASDWLQQEVLPFTAPDIDSVLFQNQGGSFTIKRSDDGEEGWQLEPIDQEQTLVYPGVLEQTVSDLVEFRYQRVTPFADSEWDNAEPHSAVTFSLKDGSKVFGHLSNADESGSFRIWFNTPDSGHWVSDWVFLLSDFQAQPFRKALDDLVEKPEQ</sequence>
<name>A0A3D8MEP4_9ALTE</name>
<comment type="caution">
    <text evidence="2">The sequence shown here is derived from an EMBL/GenBank/DDBJ whole genome shotgun (WGS) entry which is preliminary data.</text>
</comment>
<proteinExistence type="predicted"/>
<dbReference type="Proteomes" id="UP000256561">
    <property type="component" value="Unassembled WGS sequence"/>
</dbReference>
<protein>
    <submittedName>
        <fullName evidence="2">DUF4340 domain-containing protein</fullName>
    </submittedName>
</protein>
<gene>
    <name evidence="2" type="ORF">DXV75_02235</name>
</gene>
<evidence type="ECO:0000313" key="3">
    <source>
        <dbReference type="Proteomes" id="UP000256561"/>
    </source>
</evidence>
<dbReference type="AlphaFoldDB" id="A0A3D8MEP4"/>
<dbReference type="EMBL" id="QRHA01000001">
    <property type="protein sequence ID" value="RDV29295.1"/>
    <property type="molecule type" value="Genomic_DNA"/>
</dbReference>